<feature type="compositionally biased region" description="Pro residues" evidence="1">
    <location>
        <begin position="1040"/>
        <end position="1050"/>
    </location>
</feature>
<organism evidence="2 3">
    <name type="scientific">Bodo saltans</name>
    <name type="common">Flagellated protozoan</name>
    <dbReference type="NCBI Taxonomy" id="75058"/>
    <lineage>
        <taxon>Eukaryota</taxon>
        <taxon>Discoba</taxon>
        <taxon>Euglenozoa</taxon>
        <taxon>Kinetoplastea</taxon>
        <taxon>Metakinetoplastina</taxon>
        <taxon>Eubodonida</taxon>
        <taxon>Bodonidae</taxon>
        <taxon>Bodo</taxon>
    </lineage>
</organism>
<accession>A0A0S4J6S0</accession>
<dbReference type="Proteomes" id="UP000051952">
    <property type="component" value="Unassembled WGS sequence"/>
</dbReference>
<feature type="compositionally biased region" description="Basic and acidic residues" evidence="1">
    <location>
        <begin position="405"/>
        <end position="414"/>
    </location>
</feature>
<feature type="compositionally biased region" description="Low complexity" evidence="1">
    <location>
        <begin position="264"/>
        <end position="278"/>
    </location>
</feature>
<reference evidence="3" key="1">
    <citation type="submission" date="2015-09" db="EMBL/GenBank/DDBJ databases">
        <authorList>
            <consortium name="Pathogen Informatics"/>
        </authorList>
    </citation>
    <scope>NUCLEOTIDE SEQUENCE [LARGE SCALE GENOMIC DNA]</scope>
    <source>
        <strain evidence="3">Lake Konstanz</strain>
    </source>
</reference>
<feature type="compositionally biased region" description="Polar residues" evidence="1">
    <location>
        <begin position="762"/>
        <end position="781"/>
    </location>
</feature>
<gene>
    <name evidence="2" type="ORF">BSAL_08885</name>
</gene>
<dbReference type="AlphaFoldDB" id="A0A0S4J6S0"/>
<keyword evidence="3" id="KW-1185">Reference proteome</keyword>
<feature type="compositionally biased region" description="Polar residues" evidence="1">
    <location>
        <begin position="892"/>
        <end position="903"/>
    </location>
</feature>
<feature type="region of interest" description="Disordered" evidence="1">
    <location>
        <begin position="535"/>
        <end position="561"/>
    </location>
</feature>
<feature type="compositionally biased region" description="Polar residues" evidence="1">
    <location>
        <begin position="550"/>
        <end position="561"/>
    </location>
</feature>
<feature type="region of interest" description="Disordered" evidence="1">
    <location>
        <begin position="390"/>
        <end position="433"/>
    </location>
</feature>
<feature type="compositionally biased region" description="Low complexity" evidence="1">
    <location>
        <begin position="1051"/>
        <end position="1072"/>
    </location>
</feature>
<evidence type="ECO:0000256" key="1">
    <source>
        <dbReference type="SAM" id="MobiDB-lite"/>
    </source>
</evidence>
<feature type="region of interest" description="Disordered" evidence="1">
    <location>
        <begin position="887"/>
        <end position="937"/>
    </location>
</feature>
<proteinExistence type="predicted"/>
<evidence type="ECO:0000313" key="2">
    <source>
        <dbReference type="EMBL" id="CUG87150.1"/>
    </source>
</evidence>
<feature type="region of interest" description="Disordered" evidence="1">
    <location>
        <begin position="747"/>
        <end position="781"/>
    </location>
</feature>
<dbReference type="EMBL" id="CYKH01001453">
    <property type="protein sequence ID" value="CUG87150.1"/>
    <property type="molecule type" value="Genomic_DNA"/>
</dbReference>
<evidence type="ECO:0000313" key="3">
    <source>
        <dbReference type="Proteomes" id="UP000051952"/>
    </source>
</evidence>
<feature type="compositionally biased region" description="Low complexity" evidence="1">
    <location>
        <begin position="196"/>
        <end position="220"/>
    </location>
</feature>
<protein>
    <submittedName>
        <fullName evidence="2">Uncharacterized protein</fullName>
    </submittedName>
</protein>
<feature type="compositionally biased region" description="Low complexity" evidence="1">
    <location>
        <begin position="499"/>
        <end position="512"/>
    </location>
</feature>
<feature type="region of interest" description="Disordered" evidence="1">
    <location>
        <begin position="471"/>
        <end position="514"/>
    </location>
</feature>
<dbReference type="VEuPathDB" id="TriTrypDB:BSAL_08885"/>
<feature type="region of interest" description="Disordered" evidence="1">
    <location>
        <begin position="321"/>
        <end position="342"/>
    </location>
</feature>
<feature type="region of interest" description="Disordered" evidence="1">
    <location>
        <begin position="184"/>
        <end position="299"/>
    </location>
</feature>
<name>A0A0S4J6S0_BODSA</name>
<feature type="region of interest" description="Disordered" evidence="1">
    <location>
        <begin position="607"/>
        <end position="626"/>
    </location>
</feature>
<feature type="compositionally biased region" description="Low complexity" evidence="1">
    <location>
        <begin position="611"/>
        <end position="620"/>
    </location>
</feature>
<feature type="region of interest" description="Disordered" evidence="1">
    <location>
        <begin position="1039"/>
        <end position="1098"/>
    </location>
</feature>
<feature type="compositionally biased region" description="Low complexity" evidence="1">
    <location>
        <begin position="823"/>
        <end position="833"/>
    </location>
</feature>
<feature type="region of interest" description="Disordered" evidence="1">
    <location>
        <begin position="823"/>
        <end position="864"/>
    </location>
</feature>
<sequence>MTTASTYSDAPQLKQLLWGLFQSESFAPNDTRVMTKRLSEQGFRNILRRLAHLTSSSSSSGGDSYGVSASDLVACVKAMFHHQSGGGGRSSSSGVPLEMVQRQRLHRIFAEDSFRARCWASMVSGKAVSSTNWTAFSATFLVDLREAIECSWMEQLQHQQQQQQHYSSRSSSSTLNASDEDLARSMKDARHHRHNNSSSTNISSRRVCPPSSQQQQPGPGDHNNSNEGSGYPHNNNHSERSSSRTVCVGATTRQLVVERRHSKSPPATTTTTSTRSTPLVHRREPPQQQHLGPSHPFDFAVGGAIEPHVIELALSPLPLRGAAQQAQQHHRGQPRNNNSSVMDVIMEPTSAARLDIKEDEEDSPQILSCVKNPPPCDLQRHEVKEQRIIAGGPASNGGAGGARRLFPDEHDATKKQQAAPLQQPGGVSITAPPQRHNINAIVGSNDTTAQVSTLPAASAQQAAAFESKPGMRLFMPNPTTTQPAHSSPPRRPLRRDEQPAQQLQQQQQQCWQEHNKFSSSVVTQPLNGVPAEYDTSFARDQPNHHRHHSATSITAEASSGTTSTMRSISARDETSFPVAAPALTPVRCAVPPHQRVPSHQELFAAGPAGASSTSVSQTTTKVNPFGRHADPVANYLTSNRGRSLVGAAVDNFSSHPHHNYHHNDISVSSSVLDSSAYLNDEATRYDARYNQEINARVRAYCASLFGNSMTTTDHQEPHEQQQQASHNALSESFGLFAVDDEDGGGNASSFSSRLYGAPLPSQHRTNSTTAADFTRPASSLHSSVPEVAPYTAFAASSTSSRTSSPPPAVSSLRVGAAPGAISAPPSLPSSVPSMFGSTPATPLTEPTGVSRLEPASDTDSVDKKRTVKSVVKTVDPSLLEDVSIASKHQPLQKHSASSSVTHPPSQPRHHLVTVSEEQPTDTTVDGGRKKQQQHQLQVPRRTITMHELFKEEPQRCDAENFVSQKNNNAQAAVTSTAAQDPMTSHNNIDKQSILGGNSAWALRRTAGGGLALMPTANITPPSLSQTVSNSCVAVIIPPVRRAPPLPPGPATTPRETSSSSSSNAAAALPSSSRTASPVIRPPTTRPKSPHMLLSTSAR</sequence>